<keyword evidence="3" id="KW-1185">Reference proteome</keyword>
<name>A0A0Q9ZZR3_9GAMM</name>
<accession>A0A0Q9ZZR3</accession>
<organism evidence="2 3">
    <name type="scientific">Stenotrophomonas panacihumi</name>
    <dbReference type="NCBI Taxonomy" id="676599"/>
    <lineage>
        <taxon>Bacteria</taxon>
        <taxon>Pseudomonadati</taxon>
        <taxon>Pseudomonadota</taxon>
        <taxon>Gammaproteobacteria</taxon>
        <taxon>Lysobacterales</taxon>
        <taxon>Lysobacteraceae</taxon>
        <taxon>Stenotrophomonas</taxon>
    </lineage>
</organism>
<proteinExistence type="predicted"/>
<feature type="signal peptide" evidence="1">
    <location>
        <begin position="1"/>
        <end position="25"/>
    </location>
</feature>
<dbReference type="AlphaFoldDB" id="A0A0Q9ZZR3"/>
<dbReference type="Proteomes" id="UP000051802">
    <property type="component" value="Unassembled WGS sequence"/>
</dbReference>
<keyword evidence="1" id="KW-0732">Signal</keyword>
<comment type="caution">
    <text evidence="2">The sequence shown here is derived from an EMBL/GenBank/DDBJ whole genome shotgun (WGS) entry which is preliminary data.</text>
</comment>
<dbReference type="EMBL" id="LLXU01000120">
    <property type="protein sequence ID" value="KRG38444.1"/>
    <property type="molecule type" value="Genomic_DNA"/>
</dbReference>
<evidence type="ECO:0000313" key="2">
    <source>
        <dbReference type="EMBL" id="KRG38444.1"/>
    </source>
</evidence>
<reference evidence="2 3" key="1">
    <citation type="submission" date="2015-10" db="EMBL/GenBank/DDBJ databases">
        <title>Genome sequencing and analysis of members of genus Stenotrophomonas.</title>
        <authorList>
            <person name="Patil P.P."/>
            <person name="Midha S."/>
            <person name="Patil P.B."/>
        </authorList>
    </citation>
    <scope>NUCLEOTIDE SEQUENCE [LARGE SCALE GENOMIC DNA]</scope>
    <source>
        <strain evidence="2 3">JCM 16536</strain>
    </source>
</reference>
<gene>
    <name evidence="2" type="ORF">ARC20_01945</name>
</gene>
<feature type="chain" id="PRO_5006390042" evidence="1">
    <location>
        <begin position="26"/>
        <end position="142"/>
    </location>
</feature>
<evidence type="ECO:0000256" key="1">
    <source>
        <dbReference type="SAM" id="SignalP"/>
    </source>
</evidence>
<sequence>MEIAVMRPSLFPLCLSCLLPMAAIAAPPRYVQLVNHADDSIISMQVAPHASASFTEVPLDDRLRGGGDSQTVALRRQGCRYDLRFAFADGRTLRYEDVDLCRYGKVGIRALPRDAAGDAFVVRWDGAKAAEPVAVVEGESER</sequence>
<protein>
    <submittedName>
        <fullName evidence="2">Uncharacterized protein</fullName>
    </submittedName>
</protein>
<dbReference type="STRING" id="676599.ARC20_01945"/>
<evidence type="ECO:0000313" key="3">
    <source>
        <dbReference type="Proteomes" id="UP000051802"/>
    </source>
</evidence>
<dbReference type="RefSeq" id="WP_057648700.1">
    <property type="nucleotide sequence ID" value="NZ_LLXU01000120.1"/>
</dbReference>